<keyword evidence="1" id="KW-1133">Transmembrane helix</keyword>
<dbReference type="AlphaFoldDB" id="A0A921QY11"/>
<protein>
    <submittedName>
        <fullName evidence="2">Uncharacterized protein</fullName>
    </submittedName>
</protein>
<keyword evidence="1" id="KW-0812">Transmembrane</keyword>
<reference evidence="2" key="1">
    <citation type="journal article" date="2019" name="BMC Genomics">
        <title>A new reference genome for Sorghum bicolor reveals high levels of sequence similarity between sweet and grain genotypes: implications for the genetics of sugar metabolism.</title>
        <authorList>
            <person name="Cooper E.A."/>
            <person name="Brenton Z.W."/>
            <person name="Flinn B.S."/>
            <person name="Jenkins J."/>
            <person name="Shu S."/>
            <person name="Flowers D."/>
            <person name="Luo F."/>
            <person name="Wang Y."/>
            <person name="Xia P."/>
            <person name="Barry K."/>
            <person name="Daum C."/>
            <person name="Lipzen A."/>
            <person name="Yoshinaga Y."/>
            <person name="Schmutz J."/>
            <person name="Saski C."/>
            <person name="Vermerris W."/>
            <person name="Kresovich S."/>
        </authorList>
    </citation>
    <scope>NUCLEOTIDE SEQUENCE</scope>
</reference>
<reference evidence="2" key="2">
    <citation type="submission" date="2020-10" db="EMBL/GenBank/DDBJ databases">
        <authorList>
            <person name="Cooper E.A."/>
            <person name="Brenton Z.W."/>
            <person name="Flinn B.S."/>
            <person name="Jenkins J."/>
            <person name="Shu S."/>
            <person name="Flowers D."/>
            <person name="Luo F."/>
            <person name="Wang Y."/>
            <person name="Xia P."/>
            <person name="Barry K."/>
            <person name="Daum C."/>
            <person name="Lipzen A."/>
            <person name="Yoshinaga Y."/>
            <person name="Schmutz J."/>
            <person name="Saski C."/>
            <person name="Vermerris W."/>
            <person name="Kresovich S."/>
        </authorList>
    </citation>
    <scope>NUCLEOTIDE SEQUENCE</scope>
</reference>
<evidence type="ECO:0000313" key="2">
    <source>
        <dbReference type="EMBL" id="KAG0530378.1"/>
    </source>
</evidence>
<gene>
    <name evidence="2" type="ORF">BDA96_05G181000</name>
</gene>
<dbReference type="Proteomes" id="UP000807115">
    <property type="component" value="Chromosome 5"/>
</dbReference>
<evidence type="ECO:0000256" key="1">
    <source>
        <dbReference type="SAM" id="Phobius"/>
    </source>
</evidence>
<feature type="transmembrane region" description="Helical" evidence="1">
    <location>
        <begin position="37"/>
        <end position="58"/>
    </location>
</feature>
<organism evidence="2 3">
    <name type="scientific">Sorghum bicolor</name>
    <name type="common">Sorghum</name>
    <name type="synonym">Sorghum vulgare</name>
    <dbReference type="NCBI Taxonomy" id="4558"/>
    <lineage>
        <taxon>Eukaryota</taxon>
        <taxon>Viridiplantae</taxon>
        <taxon>Streptophyta</taxon>
        <taxon>Embryophyta</taxon>
        <taxon>Tracheophyta</taxon>
        <taxon>Spermatophyta</taxon>
        <taxon>Magnoliopsida</taxon>
        <taxon>Liliopsida</taxon>
        <taxon>Poales</taxon>
        <taxon>Poaceae</taxon>
        <taxon>PACMAD clade</taxon>
        <taxon>Panicoideae</taxon>
        <taxon>Andropogonodae</taxon>
        <taxon>Andropogoneae</taxon>
        <taxon>Sorghinae</taxon>
        <taxon>Sorghum</taxon>
    </lineage>
</organism>
<keyword evidence="1" id="KW-0472">Membrane</keyword>
<dbReference type="EMBL" id="CM027684">
    <property type="protein sequence ID" value="KAG0530378.1"/>
    <property type="molecule type" value="Genomic_DNA"/>
</dbReference>
<comment type="caution">
    <text evidence="2">The sequence shown here is derived from an EMBL/GenBank/DDBJ whole genome shotgun (WGS) entry which is preliminary data.</text>
</comment>
<proteinExistence type="predicted"/>
<evidence type="ECO:0000313" key="3">
    <source>
        <dbReference type="Proteomes" id="UP000807115"/>
    </source>
</evidence>
<accession>A0A921QY11</accession>
<name>A0A921QY11_SORBI</name>
<sequence>MLVHWLQWCRPRSEQAVAMVLGQWGCADFPMGVRRLWFSFPVFIWITGYPLDGALVKFSHPARLRQRTWWCRQVKTAHRSYVLFWTQ</sequence>